<sequence>MRSARPLGLLLSAAAVVLWAFGVTVLQPLTELIGVRPTVLFAVGGCVVLGVLAAAPARSESRVGLAAGVTVAALLGVGLVRAVPPETRLLPEMALGAVLLTGVTLLAWPTADNRSLDDRR</sequence>
<accession>I0KXJ3</accession>
<feature type="transmembrane region" description="Helical" evidence="1">
    <location>
        <begin position="63"/>
        <end position="83"/>
    </location>
</feature>
<dbReference type="RefSeq" id="WP_007456040.1">
    <property type="nucleotide sequence ID" value="NZ_HF570108.1"/>
</dbReference>
<keyword evidence="3" id="KW-1185">Reference proteome</keyword>
<dbReference type="AlphaFoldDB" id="I0KXJ3"/>
<dbReference type="STRING" id="1150864.MILUP08_41204"/>
<keyword evidence="1" id="KW-0472">Membrane</keyword>
<keyword evidence="1" id="KW-0812">Transmembrane</keyword>
<evidence type="ECO:0000313" key="3">
    <source>
        <dbReference type="Proteomes" id="UP000003448"/>
    </source>
</evidence>
<gene>
    <name evidence="2" type="ORF">MILUP08_41204</name>
</gene>
<organism evidence="2 3">
    <name type="scientific">Micromonospora lupini str. Lupac 08</name>
    <dbReference type="NCBI Taxonomy" id="1150864"/>
    <lineage>
        <taxon>Bacteria</taxon>
        <taxon>Bacillati</taxon>
        <taxon>Actinomycetota</taxon>
        <taxon>Actinomycetes</taxon>
        <taxon>Micromonosporales</taxon>
        <taxon>Micromonosporaceae</taxon>
        <taxon>Micromonospora</taxon>
    </lineage>
</organism>
<evidence type="ECO:0000313" key="2">
    <source>
        <dbReference type="EMBL" id="CCH16290.1"/>
    </source>
</evidence>
<evidence type="ECO:0000256" key="1">
    <source>
        <dbReference type="SAM" id="Phobius"/>
    </source>
</evidence>
<proteinExistence type="predicted"/>
<keyword evidence="1" id="KW-1133">Transmembrane helix</keyword>
<feature type="transmembrane region" description="Helical" evidence="1">
    <location>
        <begin position="89"/>
        <end position="111"/>
    </location>
</feature>
<dbReference type="Proteomes" id="UP000003448">
    <property type="component" value="Unassembled WGS sequence"/>
</dbReference>
<comment type="caution">
    <text evidence="2">The sequence shown here is derived from an EMBL/GenBank/DDBJ whole genome shotgun (WGS) entry which is preliminary data.</text>
</comment>
<dbReference type="EMBL" id="CAIE01000013">
    <property type="protein sequence ID" value="CCH16290.1"/>
    <property type="molecule type" value="Genomic_DNA"/>
</dbReference>
<reference evidence="3" key="1">
    <citation type="journal article" date="2012" name="J. Bacteriol.">
        <title>Genome Sequence of Micromonospora lupini Lupac 08, Isolated from Root Nodules of Lupinus angustifolius.</title>
        <authorList>
            <person name="Alonso-Vega P."/>
            <person name="Normand P."/>
            <person name="Bacigalupe R."/>
            <person name="Pujic P."/>
            <person name="Lajus A."/>
            <person name="Vallenet D."/>
            <person name="Carro L."/>
            <person name="Coll P."/>
            <person name="Trujillo M.E."/>
        </authorList>
    </citation>
    <scope>NUCLEOTIDE SEQUENCE [LARGE SCALE GENOMIC DNA]</scope>
    <source>
        <strain evidence="3">Lupac 08</strain>
    </source>
</reference>
<feature type="transmembrane region" description="Helical" evidence="1">
    <location>
        <begin position="38"/>
        <end position="56"/>
    </location>
</feature>
<name>I0KXJ3_9ACTN</name>
<protein>
    <submittedName>
        <fullName evidence="2">Major facilitator superfamily MFS_1 permease</fullName>
    </submittedName>
</protein>